<dbReference type="Proteomes" id="UP000186657">
    <property type="component" value="Unassembled WGS sequence"/>
</dbReference>
<protein>
    <submittedName>
        <fullName evidence="1">Uncharacterized protein</fullName>
    </submittedName>
</protein>
<proteinExistence type="predicted"/>
<comment type="caution">
    <text evidence="1">The sequence shown here is derived from an EMBL/GenBank/DDBJ whole genome shotgun (WGS) entry which is preliminary data.</text>
</comment>
<organism evidence="1 2">
    <name type="scientific">Moorena bouillonii PNG</name>
    <dbReference type="NCBI Taxonomy" id="568701"/>
    <lineage>
        <taxon>Bacteria</taxon>
        <taxon>Bacillati</taxon>
        <taxon>Cyanobacteriota</taxon>
        <taxon>Cyanophyceae</taxon>
        <taxon>Coleofasciculales</taxon>
        <taxon>Coleofasciculaceae</taxon>
        <taxon>Moorena</taxon>
    </lineage>
</organism>
<keyword evidence="2" id="KW-1185">Reference proteome</keyword>
<reference evidence="1 2" key="1">
    <citation type="submission" date="2016-10" db="EMBL/GenBank/DDBJ databases">
        <title>Comparative genomics uncovers the prolific and rare metabolic potential of the cyanobacterial genus Moorea.</title>
        <authorList>
            <person name="Leao T."/>
            <person name="Castelao G."/>
            <person name="Korobeynikov A."/>
            <person name="Monroe E.A."/>
            <person name="Podell S."/>
            <person name="Glukhov E."/>
            <person name="Allen E."/>
            <person name="Gerwick W.H."/>
            <person name="Gerwick L."/>
        </authorList>
    </citation>
    <scope>NUCLEOTIDE SEQUENCE [LARGE SCALE GENOMIC DNA]</scope>
    <source>
        <strain evidence="1 2">PNG5-198</strain>
    </source>
</reference>
<evidence type="ECO:0000313" key="1">
    <source>
        <dbReference type="EMBL" id="OLT57799.1"/>
    </source>
</evidence>
<dbReference type="EMBL" id="MKZS01000001">
    <property type="protein sequence ID" value="OLT57799.1"/>
    <property type="molecule type" value="Genomic_DNA"/>
</dbReference>
<evidence type="ECO:0000313" key="2">
    <source>
        <dbReference type="Proteomes" id="UP000186657"/>
    </source>
</evidence>
<sequence length="64" mass="6934">MSLWAEKIHGIQRLIALKRSNSSVSIELLTQAILSDGVTPTEIGQLISSDRGILINMGIKVMEG</sequence>
<gene>
    <name evidence="1" type="ORF">BJP37_00805</name>
</gene>
<dbReference type="AlphaFoldDB" id="A0A1U7MVT6"/>
<name>A0A1U7MVT6_9CYAN</name>
<dbReference type="RefSeq" id="WP_075895733.1">
    <property type="nucleotide sequence ID" value="NZ_MKZS01000001.1"/>
</dbReference>
<accession>A0A1U7MVT6</accession>